<evidence type="ECO:0000313" key="3">
    <source>
        <dbReference type="Proteomes" id="UP001064896"/>
    </source>
</evidence>
<dbReference type="EMBL" id="CP158373">
    <property type="protein sequence ID" value="XBY63794.1"/>
    <property type="molecule type" value="Genomic_DNA"/>
</dbReference>
<evidence type="ECO:0000313" key="1">
    <source>
        <dbReference type="EMBL" id="BCD85198.1"/>
    </source>
</evidence>
<name>A0AAU7Y230_9PSED</name>
<organism evidence="2">
    <name type="scientific">Pseudomonas solani</name>
    <dbReference type="NCBI Taxonomy" id="2731552"/>
    <lineage>
        <taxon>Bacteria</taxon>
        <taxon>Pseudomonadati</taxon>
        <taxon>Pseudomonadota</taxon>
        <taxon>Gammaproteobacteria</taxon>
        <taxon>Pseudomonadales</taxon>
        <taxon>Pseudomonadaceae</taxon>
        <taxon>Pseudomonas</taxon>
    </lineage>
</organism>
<reference evidence="1" key="1">
    <citation type="submission" date="2020-05" db="EMBL/GenBank/DDBJ databases">
        <title>Complete genome sequence of Pseudomonas sp. Sm006.</title>
        <authorList>
            <person name="Takeuchi K."/>
            <person name="Someya N."/>
        </authorList>
    </citation>
    <scope>NUCLEOTIDE SEQUENCE</scope>
    <source>
        <strain evidence="1">Sm006</strain>
    </source>
</reference>
<reference evidence="2" key="2">
    <citation type="submission" date="2023-08" db="EMBL/GenBank/DDBJ databases">
        <title>Increased levels of nutrients transform a symbiont into a lethal pathobiont.</title>
        <authorList>
            <person name="Lachnit T."/>
            <person name="Ulrich L."/>
            <person name="Willmer F.M."/>
            <person name="Hasenbein T."/>
            <person name="Steiner L.X."/>
            <person name="Wolters M."/>
            <person name="Herbst E.M."/>
            <person name="Deines P."/>
        </authorList>
    </citation>
    <scope>NUCLEOTIDE SEQUENCE</scope>
    <source>
        <strain evidence="2">T3</strain>
    </source>
</reference>
<accession>A0AAU7Y230</accession>
<gene>
    <name evidence="2" type="ORF">ABS648_28305</name>
    <name evidence="1" type="ORF">PSm6_16050</name>
</gene>
<keyword evidence="3" id="KW-1185">Reference proteome</keyword>
<proteinExistence type="predicted"/>
<protein>
    <submittedName>
        <fullName evidence="2">UPF0158 family protein</fullName>
    </submittedName>
    <submittedName>
        <fullName evidence="1">UPF0158 protein</fullName>
    </submittedName>
</protein>
<dbReference type="Pfam" id="PF03682">
    <property type="entry name" value="UPF0158"/>
    <property type="match status" value="1"/>
</dbReference>
<dbReference type="RefSeq" id="WP_043240633.1">
    <property type="nucleotide sequence ID" value="NZ_AP023081.1"/>
</dbReference>
<dbReference type="InterPro" id="IPR005361">
    <property type="entry name" value="UPF0158"/>
</dbReference>
<sequence>MRPLTIDLDELAFALNTNGEDLDHYLDLLSGKVLLMYSEVPDPEVADLLESEPERMLLIEPITSATGFTIMEDFIQTVTQQEIYLALEHALSGRKPFRTFKNVLMGYPDVLQAWYTFEANAIRQLALDWLEENDLYPANEPRDA</sequence>
<dbReference type="EMBL" id="AP023081">
    <property type="protein sequence ID" value="BCD85198.1"/>
    <property type="molecule type" value="Genomic_DNA"/>
</dbReference>
<dbReference type="Proteomes" id="UP001064896">
    <property type="component" value="Chromosome"/>
</dbReference>
<evidence type="ECO:0000313" key="2">
    <source>
        <dbReference type="EMBL" id="XBY63794.1"/>
    </source>
</evidence>
<dbReference type="AlphaFoldDB" id="A0AAU7Y230"/>